<feature type="domain" description="Ig-like" evidence="6">
    <location>
        <begin position="1027"/>
        <end position="1109"/>
    </location>
</feature>
<keyword evidence="3" id="KW-1015">Disulfide bond</keyword>
<evidence type="ECO:0000256" key="2">
    <source>
        <dbReference type="ARBA" id="ARBA00023136"/>
    </source>
</evidence>
<dbReference type="InterPro" id="IPR047012">
    <property type="entry name" value="ICAM_VCAM"/>
</dbReference>
<dbReference type="InterPro" id="IPR007110">
    <property type="entry name" value="Ig-like_dom"/>
</dbReference>
<feature type="transmembrane region" description="Helical" evidence="4">
    <location>
        <begin position="1120"/>
        <end position="1142"/>
    </location>
</feature>
<dbReference type="EMBL" id="JAGKHQ010000011">
    <property type="protein sequence ID" value="KAG7505129.1"/>
    <property type="molecule type" value="Genomic_DNA"/>
</dbReference>
<evidence type="ECO:0000313" key="7">
    <source>
        <dbReference type="EMBL" id="KAG7505129.1"/>
    </source>
</evidence>
<feature type="signal peptide" evidence="5">
    <location>
        <begin position="1"/>
        <end position="23"/>
    </location>
</feature>
<reference evidence="7 8" key="1">
    <citation type="journal article" date="2021" name="Sci. Rep.">
        <title>Chromosome anchoring in Senegalese sole (Solea senegalensis) reveals sex-associated markers and genome rearrangements in flatfish.</title>
        <authorList>
            <person name="Guerrero-Cozar I."/>
            <person name="Gomez-Garrido J."/>
            <person name="Berbel C."/>
            <person name="Martinez-Blanch J.F."/>
            <person name="Alioto T."/>
            <person name="Claros M.G."/>
            <person name="Gagnaire P.A."/>
            <person name="Manchado M."/>
        </authorList>
    </citation>
    <scope>NUCLEOTIDE SEQUENCE [LARGE SCALE GENOMIC DNA]</scope>
    <source>
        <strain evidence="7">Sse05_10M</strain>
    </source>
</reference>
<comment type="caution">
    <text evidence="7">The sequence shown here is derived from an EMBL/GenBank/DDBJ whole genome shotgun (WGS) entry which is preliminary data.</text>
</comment>
<gene>
    <name evidence="7" type="ORF">JOB18_024179</name>
</gene>
<keyword evidence="5" id="KW-0732">Signal</keyword>
<dbReference type="GO" id="GO:0005178">
    <property type="term" value="F:integrin binding"/>
    <property type="evidence" value="ECO:0007669"/>
    <property type="project" value="InterPro"/>
</dbReference>
<comment type="subcellular location">
    <subcellularLocation>
        <location evidence="1">Membrane</location>
        <topology evidence="1">Single-pass membrane protein</topology>
    </subcellularLocation>
</comment>
<evidence type="ECO:0000259" key="6">
    <source>
        <dbReference type="PROSITE" id="PS50835"/>
    </source>
</evidence>
<dbReference type="InterPro" id="IPR003598">
    <property type="entry name" value="Ig_sub2"/>
</dbReference>
<organism evidence="7 8">
    <name type="scientific">Solea senegalensis</name>
    <name type="common">Senegalese sole</name>
    <dbReference type="NCBI Taxonomy" id="28829"/>
    <lineage>
        <taxon>Eukaryota</taxon>
        <taxon>Metazoa</taxon>
        <taxon>Chordata</taxon>
        <taxon>Craniata</taxon>
        <taxon>Vertebrata</taxon>
        <taxon>Euteleostomi</taxon>
        <taxon>Actinopterygii</taxon>
        <taxon>Neopterygii</taxon>
        <taxon>Teleostei</taxon>
        <taxon>Neoteleostei</taxon>
        <taxon>Acanthomorphata</taxon>
        <taxon>Carangaria</taxon>
        <taxon>Pleuronectiformes</taxon>
        <taxon>Pleuronectoidei</taxon>
        <taxon>Soleidae</taxon>
        <taxon>Solea</taxon>
    </lineage>
</organism>
<dbReference type="Pfam" id="PF03921">
    <property type="entry name" value="ICAM_N"/>
    <property type="match status" value="2"/>
</dbReference>
<evidence type="ECO:0000256" key="4">
    <source>
        <dbReference type="SAM" id="Phobius"/>
    </source>
</evidence>
<dbReference type="AlphaFoldDB" id="A0AAV6RKT6"/>
<dbReference type="InterPro" id="IPR013768">
    <property type="entry name" value="ICAM_N"/>
</dbReference>
<evidence type="ECO:0000256" key="5">
    <source>
        <dbReference type="SAM" id="SignalP"/>
    </source>
</evidence>
<sequence length="1166" mass="128781">MSNSASFVRLFVGLILTVTGAHSSCPVELSPSRVVVRYGDSVSVNCSTSETHFDGIGWESPLGGRNTEKVNHLTWTVKNLTHWDISPFCFITPSPNSTFSMCFKSAEVVLYSFPENIDILTNHSADSMEENKEYGFTCVIKDVAPANSVTVRWYKGDTLTSEETFDVPQKGPANLSSVYKLNSTRRDNGVSVRCEAHMDLGPEGPKLNVSSQEINVTVFYGPDLFCSVLNTVEGDTFDLCNATGNPTPTLTWWKDGHPKNMSVPLSREDTGQLVVKAMGFSSVTKEIQISVQYGPELSCPITYTAIENTFDKPNCTAVGFPIPIMQWFKDGEEVVLPQTLTRNDAGQYTVIASSSSLVNATVDIIIQYAPSQILELEDSEVEIGLNVSLKCSSMGNPRSNYTWIYFEVANVMEENVDGVSLLHIHNATASNMGDYICKAWNERGAVTKTVKVTVKGAEQECPIEITPQRMVIPYKGRSETAVCKPTPIGANNGADIKWQDVWGKISAKEWRADTNVDWDPRPACTAKFRGLPPCKKDLSFTLYKTPDSVSILPVHNLSSLVEGEELQLRCDVIRVAPAQNVTVRWYHGNDTVEPLINGSMRLMDCVPKNDTNCDIGEHRNPLSVSSTISVRLDRKHNRAEFRCEALLDLGHNGLKLSPEVSNPVNVTVHYKPVINTTKLPNTVPVITGYHEELVCEAEGHPPPKIQWLYSPDKAPRVSNGMLIVTEAGFYTCNATNDVDSAFHVVEVILKVDHLPLIAGFVAIAVIAISIIFLFIFSIYYKNTRMRHYNLKNPKLSTHNVFYGCPHARTNMWLLIFGSVIASTGTFVSADQMCQLHLSPPRVVVAYGDPISVNCSSSSNQTKGIGWESPLGGIGFQQGFSFLTLKIDKVSQWSFDAMCYISHFSDIQCIEQLPVKVYKLPDDVSMTVLTQTSSMVEGSTYQMQCDVTNVAPAQNLTVYWHKGNKVHPETFKESIQSPVNKSSVYFMRVNREDNGAQVWCEAKLNMMPAGAELPTTRSKAHSLNVLYPPTFKKPENETLEVPAERKVIYLDCAATGNPPPVYSWRFPQALEQMDEFKNDKRLVLDKFLQFPGTYACTSSNSQGTKTKYITLVEPPRNPSTFAAIIGVFVALGVVLAIVGLLTLTPNGTFSACKGDYVRGQPASSGPV</sequence>
<dbReference type="Pfam" id="PF00047">
    <property type="entry name" value="ig"/>
    <property type="match status" value="1"/>
</dbReference>
<feature type="domain" description="Ig-like" evidence="6">
    <location>
        <begin position="672"/>
        <end position="750"/>
    </location>
</feature>
<keyword evidence="4" id="KW-0812">Transmembrane</keyword>
<name>A0AAV6RKT6_SOLSE</name>
<keyword evidence="4" id="KW-1133">Transmembrane helix</keyword>
<protein>
    <submittedName>
        <fullName evidence="7">Intercellular adhesion molecule 1</fullName>
    </submittedName>
</protein>
<dbReference type="SMART" id="SM00409">
    <property type="entry name" value="IG"/>
    <property type="match status" value="7"/>
</dbReference>
<feature type="domain" description="Ig-like" evidence="6">
    <location>
        <begin position="315"/>
        <end position="363"/>
    </location>
</feature>
<feature type="domain" description="Ig-like" evidence="6">
    <location>
        <begin position="114"/>
        <end position="210"/>
    </location>
</feature>
<dbReference type="GO" id="GO:0016020">
    <property type="term" value="C:membrane"/>
    <property type="evidence" value="ECO:0007669"/>
    <property type="project" value="UniProtKB-SubCell"/>
</dbReference>
<dbReference type="InterPro" id="IPR003599">
    <property type="entry name" value="Ig_sub"/>
</dbReference>
<dbReference type="Pfam" id="PF08205">
    <property type="entry name" value="C2-set_2"/>
    <property type="match status" value="1"/>
</dbReference>
<dbReference type="GO" id="GO:0007155">
    <property type="term" value="P:cell adhesion"/>
    <property type="evidence" value="ECO:0007669"/>
    <property type="project" value="InterPro"/>
</dbReference>
<dbReference type="Pfam" id="PF13927">
    <property type="entry name" value="Ig_3"/>
    <property type="match status" value="2"/>
</dbReference>
<feature type="domain" description="Ig-like" evidence="6">
    <location>
        <begin position="920"/>
        <end position="1001"/>
    </location>
</feature>
<evidence type="ECO:0000256" key="1">
    <source>
        <dbReference type="ARBA" id="ARBA00004167"/>
    </source>
</evidence>
<evidence type="ECO:0000313" key="8">
    <source>
        <dbReference type="Proteomes" id="UP000693946"/>
    </source>
</evidence>
<dbReference type="InterPro" id="IPR013162">
    <property type="entry name" value="CD80_C2-set"/>
</dbReference>
<dbReference type="PANTHER" id="PTHR13771:SF9">
    <property type="entry name" value="INTERCELLULAR ADHESION MOLECULE 5"/>
    <property type="match status" value="1"/>
</dbReference>
<dbReference type="PANTHER" id="PTHR13771">
    <property type="entry name" value="INTERCELLULAR ADHESION MOLECULE"/>
    <property type="match status" value="1"/>
</dbReference>
<dbReference type="Proteomes" id="UP000693946">
    <property type="component" value="Linkage Group LG19"/>
</dbReference>
<accession>A0AAV6RKT6</accession>
<dbReference type="PROSITE" id="PS50835">
    <property type="entry name" value="IG_LIKE"/>
    <property type="match status" value="8"/>
</dbReference>
<feature type="chain" id="PRO_5043719971" evidence="5">
    <location>
        <begin position="24"/>
        <end position="1166"/>
    </location>
</feature>
<dbReference type="InterPro" id="IPR013151">
    <property type="entry name" value="Immunoglobulin_dom"/>
</dbReference>
<feature type="transmembrane region" description="Helical" evidence="4">
    <location>
        <begin position="811"/>
        <end position="829"/>
    </location>
</feature>
<feature type="domain" description="Ig-like" evidence="6">
    <location>
        <begin position="546"/>
        <end position="661"/>
    </location>
</feature>
<feature type="transmembrane region" description="Helical" evidence="4">
    <location>
        <begin position="756"/>
        <end position="780"/>
    </location>
</feature>
<feature type="domain" description="Ig-like" evidence="6">
    <location>
        <begin position="222"/>
        <end position="311"/>
    </location>
</feature>
<keyword evidence="2 4" id="KW-0472">Membrane</keyword>
<proteinExistence type="predicted"/>
<keyword evidence="8" id="KW-1185">Reference proteome</keyword>
<dbReference type="CDD" id="cd00096">
    <property type="entry name" value="Ig"/>
    <property type="match status" value="1"/>
</dbReference>
<feature type="domain" description="Ig-like" evidence="6">
    <location>
        <begin position="370"/>
        <end position="453"/>
    </location>
</feature>
<evidence type="ECO:0000256" key="3">
    <source>
        <dbReference type="ARBA" id="ARBA00023157"/>
    </source>
</evidence>
<dbReference type="SMART" id="SM00408">
    <property type="entry name" value="IGc2"/>
    <property type="match status" value="4"/>
</dbReference>